<dbReference type="EMBL" id="JBHMCG010000058">
    <property type="protein sequence ID" value="MFB9573487.1"/>
    <property type="molecule type" value="Genomic_DNA"/>
</dbReference>
<evidence type="ECO:0000313" key="3">
    <source>
        <dbReference type="Proteomes" id="UP001589710"/>
    </source>
</evidence>
<evidence type="ECO:0000313" key="2">
    <source>
        <dbReference type="EMBL" id="MFB9573487.1"/>
    </source>
</evidence>
<feature type="transmembrane region" description="Helical" evidence="1">
    <location>
        <begin position="37"/>
        <end position="57"/>
    </location>
</feature>
<keyword evidence="1" id="KW-0472">Membrane</keyword>
<proteinExistence type="predicted"/>
<organism evidence="2 3">
    <name type="scientific">Streptomyces yanii</name>
    <dbReference type="NCBI Taxonomy" id="78510"/>
    <lineage>
        <taxon>Bacteria</taxon>
        <taxon>Bacillati</taxon>
        <taxon>Actinomycetota</taxon>
        <taxon>Actinomycetes</taxon>
        <taxon>Kitasatosporales</taxon>
        <taxon>Streptomycetaceae</taxon>
        <taxon>Streptomyces</taxon>
    </lineage>
</organism>
<name>A0ABV5R8A5_9ACTN</name>
<keyword evidence="1" id="KW-1133">Transmembrane helix</keyword>
<comment type="caution">
    <text evidence="2">The sequence shown here is derived from an EMBL/GenBank/DDBJ whole genome shotgun (WGS) entry which is preliminary data.</text>
</comment>
<keyword evidence="1" id="KW-0812">Transmembrane</keyword>
<evidence type="ECO:0000256" key="1">
    <source>
        <dbReference type="SAM" id="Phobius"/>
    </source>
</evidence>
<dbReference type="Proteomes" id="UP001589710">
    <property type="component" value="Unassembled WGS sequence"/>
</dbReference>
<accession>A0ABV5R8A5</accession>
<gene>
    <name evidence="2" type="ORF">ACFFTL_14420</name>
</gene>
<reference evidence="2 3" key="1">
    <citation type="submission" date="2024-09" db="EMBL/GenBank/DDBJ databases">
        <authorList>
            <person name="Sun Q."/>
            <person name="Mori K."/>
        </authorList>
    </citation>
    <scope>NUCLEOTIDE SEQUENCE [LARGE SCALE GENOMIC DNA]</scope>
    <source>
        <strain evidence="2 3">JCM 3331</strain>
    </source>
</reference>
<keyword evidence="3" id="KW-1185">Reference proteome</keyword>
<protein>
    <submittedName>
        <fullName evidence="2">Uncharacterized protein</fullName>
    </submittedName>
</protein>
<dbReference type="RefSeq" id="WP_345518752.1">
    <property type="nucleotide sequence ID" value="NZ_BAAAXD010000047.1"/>
</dbReference>
<sequence>MDINSSAAWNDVVGYRSDQTDAFEAGRDLRDTGETQMTWGIILALLGLATVGSRWLISTTPAPAKPTAVMLTPEQQEQAIAMYLDAQKRSATEQ</sequence>